<proteinExistence type="predicted"/>
<organism evidence="2 3">
    <name type="scientific">Cohaesibacter gelatinilyticus</name>
    <dbReference type="NCBI Taxonomy" id="372072"/>
    <lineage>
        <taxon>Bacteria</taxon>
        <taxon>Pseudomonadati</taxon>
        <taxon>Pseudomonadota</taxon>
        <taxon>Alphaproteobacteria</taxon>
        <taxon>Hyphomicrobiales</taxon>
        <taxon>Cohaesibacteraceae</taxon>
    </lineage>
</organism>
<evidence type="ECO:0000313" key="3">
    <source>
        <dbReference type="Proteomes" id="UP000219439"/>
    </source>
</evidence>
<sequence>MTQDIRNRLFDQFEMSVVDHGWTEISCARLAHRANVDLHEAYAEYPTRFSYVSDLIRRIDRTMLDDFDTALADEPARDRLFDVLMGRFDAMQDHRALIVSLSKAAKYDPMLAMHLCALSALTGEWIMEMAHISSAGMMGQVRNKGALLAYGRAFAIWLEDESEDLSRTMAVLDKILHRGERALCKTEKLLCRMNKLRKCCSRSSFRDRRSGRRTSEPVSSVDESEGLATVS</sequence>
<protein>
    <submittedName>
        <fullName evidence="2">Transcriptional regulator, TetR family</fullName>
    </submittedName>
</protein>
<accession>A0A285PGN3</accession>
<dbReference type="Gene3D" id="1.10.357.10">
    <property type="entry name" value="Tetracycline Repressor, domain 2"/>
    <property type="match status" value="1"/>
</dbReference>
<dbReference type="Proteomes" id="UP000219439">
    <property type="component" value="Unassembled WGS sequence"/>
</dbReference>
<dbReference type="EMBL" id="OBEL01000006">
    <property type="protein sequence ID" value="SNZ20872.1"/>
    <property type="molecule type" value="Genomic_DNA"/>
</dbReference>
<evidence type="ECO:0000313" key="2">
    <source>
        <dbReference type="EMBL" id="SNZ20872.1"/>
    </source>
</evidence>
<gene>
    <name evidence="2" type="ORF">SAMN06265368_3983</name>
</gene>
<evidence type="ECO:0000256" key="1">
    <source>
        <dbReference type="SAM" id="MobiDB-lite"/>
    </source>
</evidence>
<name>A0A285PGN3_9HYPH</name>
<keyword evidence="3" id="KW-1185">Reference proteome</keyword>
<dbReference type="AlphaFoldDB" id="A0A285PGN3"/>
<feature type="region of interest" description="Disordered" evidence="1">
    <location>
        <begin position="207"/>
        <end position="231"/>
    </location>
</feature>
<dbReference type="OrthoDB" id="7828598at2"/>
<reference evidence="2 3" key="1">
    <citation type="submission" date="2017-09" db="EMBL/GenBank/DDBJ databases">
        <authorList>
            <person name="Ehlers B."/>
            <person name="Leendertz F.H."/>
        </authorList>
    </citation>
    <scope>NUCLEOTIDE SEQUENCE [LARGE SCALE GENOMIC DNA]</scope>
    <source>
        <strain evidence="2 3">DSM 18289</strain>
    </source>
</reference>
<dbReference type="RefSeq" id="WP_097155253.1">
    <property type="nucleotide sequence ID" value="NZ_OBEL01000006.1"/>
</dbReference>